<protein>
    <submittedName>
        <fullName evidence="1">Uncharacterized protein</fullName>
    </submittedName>
</protein>
<dbReference type="EMBL" id="MU118087">
    <property type="protein sequence ID" value="KAF9645536.1"/>
    <property type="molecule type" value="Genomic_DNA"/>
</dbReference>
<sequence length="271" mass="28937">MRSRCTVVGLGRCGTESALVLAQQPHFSPERTRALLLVSAPIFDVHFGDINVKPRTLSVRTSTGDVSVNNIEADASDIRVDTGSIRGNFIVTESLTLRTATGSIIANVSMLSSTTFPQQPPTVASIKTNTGSIDTRFSLFAIDSKNNAQVSSGGFFDVDARSDASSIRVRFDDAPVDSTLVLTSKTSTGPINVDPHPTYEGAFSLSSDVSSPVVSVKDDVEDPAGKDRKRTVKFIHTRNRAMVGEVVWGNAHVDGSRVDLKSDAGTPRLSI</sequence>
<gene>
    <name evidence="1" type="ORF">BDM02DRAFT_498157</name>
</gene>
<evidence type="ECO:0000313" key="2">
    <source>
        <dbReference type="Proteomes" id="UP000886501"/>
    </source>
</evidence>
<comment type="caution">
    <text evidence="1">The sequence shown here is derived from an EMBL/GenBank/DDBJ whole genome shotgun (WGS) entry which is preliminary data.</text>
</comment>
<reference evidence="1" key="1">
    <citation type="submission" date="2019-10" db="EMBL/GenBank/DDBJ databases">
        <authorList>
            <consortium name="DOE Joint Genome Institute"/>
            <person name="Kuo A."/>
            <person name="Miyauchi S."/>
            <person name="Kiss E."/>
            <person name="Drula E."/>
            <person name="Kohler A."/>
            <person name="Sanchez-Garcia M."/>
            <person name="Andreopoulos B."/>
            <person name="Barry K.W."/>
            <person name="Bonito G."/>
            <person name="Buee M."/>
            <person name="Carver A."/>
            <person name="Chen C."/>
            <person name="Cichocki N."/>
            <person name="Clum A."/>
            <person name="Culley D."/>
            <person name="Crous P.W."/>
            <person name="Fauchery L."/>
            <person name="Girlanda M."/>
            <person name="Hayes R."/>
            <person name="Keri Z."/>
            <person name="Labutti K."/>
            <person name="Lipzen A."/>
            <person name="Lombard V."/>
            <person name="Magnuson J."/>
            <person name="Maillard F."/>
            <person name="Morin E."/>
            <person name="Murat C."/>
            <person name="Nolan M."/>
            <person name="Ohm R."/>
            <person name="Pangilinan J."/>
            <person name="Pereira M."/>
            <person name="Perotto S."/>
            <person name="Peter M."/>
            <person name="Riley R."/>
            <person name="Sitrit Y."/>
            <person name="Stielow B."/>
            <person name="Szollosi G."/>
            <person name="Zifcakova L."/>
            <person name="Stursova M."/>
            <person name="Spatafora J.W."/>
            <person name="Tedersoo L."/>
            <person name="Vaario L.-M."/>
            <person name="Yamada A."/>
            <person name="Yan M."/>
            <person name="Wang P."/>
            <person name="Xu J."/>
            <person name="Bruns T."/>
            <person name="Baldrian P."/>
            <person name="Vilgalys R."/>
            <person name="Henrissat B."/>
            <person name="Grigoriev I.V."/>
            <person name="Hibbett D."/>
            <person name="Nagy L.G."/>
            <person name="Martin F.M."/>
        </authorList>
    </citation>
    <scope>NUCLEOTIDE SEQUENCE</scope>
    <source>
        <strain evidence="1">P2</strain>
    </source>
</reference>
<dbReference type="Proteomes" id="UP000886501">
    <property type="component" value="Unassembled WGS sequence"/>
</dbReference>
<organism evidence="1 2">
    <name type="scientific">Thelephora ganbajun</name>
    <name type="common">Ganba fungus</name>
    <dbReference type="NCBI Taxonomy" id="370292"/>
    <lineage>
        <taxon>Eukaryota</taxon>
        <taxon>Fungi</taxon>
        <taxon>Dikarya</taxon>
        <taxon>Basidiomycota</taxon>
        <taxon>Agaricomycotina</taxon>
        <taxon>Agaricomycetes</taxon>
        <taxon>Thelephorales</taxon>
        <taxon>Thelephoraceae</taxon>
        <taxon>Thelephora</taxon>
    </lineage>
</organism>
<proteinExistence type="predicted"/>
<keyword evidence="2" id="KW-1185">Reference proteome</keyword>
<evidence type="ECO:0000313" key="1">
    <source>
        <dbReference type="EMBL" id="KAF9645536.1"/>
    </source>
</evidence>
<accession>A0ACB6Z7E7</accession>
<name>A0ACB6Z7E7_THEGA</name>
<reference evidence="1" key="2">
    <citation type="journal article" date="2020" name="Nat. Commun.">
        <title>Large-scale genome sequencing of mycorrhizal fungi provides insights into the early evolution of symbiotic traits.</title>
        <authorList>
            <person name="Miyauchi S."/>
            <person name="Kiss E."/>
            <person name="Kuo A."/>
            <person name="Drula E."/>
            <person name="Kohler A."/>
            <person name="Sanchez-Garcia M."/>
            <person name="Morin E."/>
            <person name="Andreopoulos B."/>
            <person name="Barry K.W."/>
            <person name="Bonito G."/>
            <person name="Buee M."/>
            <person name="Carver A."/>
            <person name="Chen C."/>
            <person name="Cichocki N."/>
            <person name="Clum A."/>
            <person name="Culley D."/>
            <person name="Crous P.W."/>
            <person name="Fauchery L."/>
            <person name="Girlanda M."/>
            <person name="Hayes R.D."/>
            <person name="Keri Z."/>
            <person name="LaButti K."/>
            <person name="Lipzen A."/>
            <person name="Lombard V."/>
            <person name="Magnuson J."/>
            <person name="Maillard F."/>
            <person name="Murat C."/>
            <person name="Nolan M."/>
            <person name="Ohm R.A."/>
            <person name="Pangilinan J."/>
            <person name="Pereira M.F."/>
            <person name="Perotto S."/>
            <person name="Peter M."/>
            <person name="Pfister S."/>
            <person name="Riley R."/>
            <person name="Sitrit Y."/>
            <person name="Stielow J.B."/>
            <person name="Szollosi G."/>
            <person name="Zifcakova L."/>
            <person name="Stursova M."/>
            <person name="Spatafora J.W."/>
            <person name="Tedersoo L."/>
            <person name="Vaario L.M."/>
            <person name="Yamada A."/>
            <person name="Yan M."/>
            <person name="Wang P."/>
            <person name="Xu J."/>
            <person name="Bruns T."/>
            <person name="Baldrian P."/>
            <person name="Vilgalys R."/>
            <person name="Dunand C."/>
            <person name="Henrissat B."/>
            <person name="Grigoriev I.V."/>
            <person name="Hibbett D."/>
            <person name="Nagy L.G."/>
            <person name="Martin F.M."/>
        </authorList>
    </citation>
    <scope>NUCLEOTIDE SEQUENCE</scope>
    <source>
        <strain evidence="1">P2</strain>
    </source>
</reference>